<dbReference type="PANTHER" id="PTHR23319">
    <property type="entry name" value="GRAM DOMAIN CONTAINING 1B, ISOFORM E"/>
    <property type="match status" value="1"/>
</dbReference>
<dbReference type="Pfam" id="PF16016">
    <property type="entry name" value="VASt"/>
    <property type="match status" value="1"/>
</dbReference>
<evidence type="ECO:0000313" key="6">
    <source>
        <dbReference type="Proteomes" id="UP000746747"/>
    </source>
</evidence>
<dbReference type="InterPro" id="IPR031968">
    <property type="entry name" value="VASt"/>
</dbReference>
<sequence length="265" mass="29671">MNIANYALNESDVEQQKRLDEKKLGNGLTPSDNDINDNDEMDELYFTSKELLSDVSHKTALSLPSLTTATTMIDMPDSKFPLDNNNSTRCQGNNSNDTIDNIEANVPCQCQSHLGRLFVDEVYPLTTKQLFAILFSPTPWYHHLDEIVNKTAHGRMLNIVTDYVATSWITENSTVTTRKVTYNMALNNALGPKSTSVTEKQACYGFRGANVGFKVIKEIQNSGIPYADNFIIQCTYCVIRASHTHSRLLVHGAMVQKKSIWGIVK</sequence>
<dbReference type="GO" id="GO:0005886">
    <property type="term" value="C:plasma membrane"/>
    <property type="evidence" value="ECO:0007669"/>
    <property type="project" value="TreeGrafter"/>
</dbReference>
<name>A0A8J2Q4A8_9BILA</name>
<keyword evidence="6" id="KW-1185">Reference proteome</keyword>
<accession>A0A8J2Q4A8</accession>
<evidence type="ECO:0000256" key="2">
    <source>
        <dbReference type="ARBA" id="ARBA00023136"/>
    </source>
</evidence>
<dbReference type="PROSITE" id="PS51778">
    <property type="entry name" value="VAST"/>
    <property type="match status" value="1"/>
</dbReference>
<keyword evidence="2" id="KW-0472">Membrane</keyword>
<feature type="domain" description="VASt" evidence="4">
    <location>
        <begin position="114"/>
        <end position="265"/>
    </location>
</feature>
<reference evidence="5" key="1">
    <citation type="submission" date="2021-09" db="EMBL/GenBank/DDBJ databases">
        <authorList>
            <consortium name="Pathogen Informatics"/>
        </authorList>
    </citation>
    <scope>NUCLEOTIDE SEQUENCE</scope>
</reference>
<dbReference type="EMBL" id="CAKAEH010001957">
    <property type="protein sequence ID" value="CAG9540430.1"/>
    <property type="molecule type" value="Genomic_DNA"/>
</dbReference>
<dbReference type="GO" id="GO:0005789">
    <property type="term" value="C:endoplasmic reticulum membrane"/>
    <property type="evidence" value="ECO:0007669"/>
    <property type="project" value="TreeGrafter"/>
</dbReference>
<dbReference type="GO" id="GO:0120015">
    <property type="term" value="F:sterol transfer activity"/>
    <property type="evidence" value="ECO:0007669"/>
    <property type="project" value="TreeGrafter"/>
</dbReference>
<dbReference type="InterPro" id="IPR051482">
    <property type="entry name" value="Cholesterol_transport"/>
</dbReference>
<gene>
    <name evidence="5" type="ORF">CJOHNSTONI_LOCUS9944</name>
</gene>
<dbReference type="AlphaFoldDB" id="A0A8J2Q4A8"/>
<dbReference type="PANTHER" id="PTHR23319:SF4">
    <property type="entry name" value="GRAM DOMAIN CONTAINING 1B, ISOFORM E"/>
    <property type="match status" value="1"/>
</dbReference>
<dbReference type="GO" id="GO:0032934">
    <property type="term" value="F:sterol binding"/>
    <property type="evidence" value="ECO:0007669"/>
    <property type="project" value="TreeGrafter"/>
</dbReference>
<evidence type="ECO:0000259" key="4">
    <source>
        <dbReference type="PROSITE" id="PS51778"/>
    </source>
</evidence>
<dbReference type="OrthoDB" id="2162691at2759"/>
<evidence type="ECO:0000313" key="5">
    <source>
        <dbReference type="EMBL" id="CAG9540430.1"/>
    </source>
</evidence>
<proteinExistence type="predicted"/>
<dbReference type="GO" id="GO:0140268">
    <property type="term" value="C:endoplasmic reticulum-plasma membrane contact site"/>
    <property type="evidence" value="ECO:0007669"/>
    <property type="project" value="TreeGrafter"/>
</dbReference>
<dbReference type="GO" id="GO:0032366">
    <property type="term" value="P:intracellular sterol transport"/>
    <property type="evidence" value="ECO:0007669"/>
    <property type="project" value="TreeGrafter"/>
</dbReference>
<dbReference type="Proteomes" id="UP000746747">
    <property type="component" value="Unassembled WGS sequence"/>
</dbReference>
<comment type="subcellular location">
    <subcellularLocation>
        <location evidence="1">Membrane</location>
    </subcellularLocation>
</comment>
<comment type="caution">
    <text evidence="5">The sequence shown here is derived from an EMBL/GenBank/DDBJ whole genome shotgun (WGS) entry which is preliminary data.</text>
</comment>
<evidence type="ECO:0000256" key="3">
    <source>
        <dbReference type="SAM" id="MobiDB-lite"/>
    </source>
</evidence>
<organism evidence="5 6">
    <name type="scientific">Cercopithifilaria johnstoni</name>
    <dbReference type="NCBI Taxonomy" id="2874296"/>
    <lineage>
        <taxon>Eukaryota</taxon>
        <taxon>Metazoa</taxon>
        <taxon>Ecdysozoa</taxon>
        <taxon>Nematoda</taxon>
        <taxon>Chromadorea</taxon>
        <taxon>Rhabditida</taxon>
        <taxon>Spirurina</taxon>
        <taxon>Spiruromorpha</taxon>
        <taxon>Filarioidea</taxon>
        <taxon>Onchocercidae</taxon>
        <taxon>Cercopithifilaria</taxon>
    </lineage>
</organism>
<protein>
    <recommendedName>
        <fullName evidence="4">VASt domain-containing protein</fullName>
    </recommendedName>
</protein>
<feature type="non-terminal residue" evidence="5">
    <location>
        <position position="1"/>
    </location>
</feature>
<evidence type="ECO:0000256" key="1">
    <source>
        <dbReference type="ARBA" id="ARBA00004370"/>
    </source>
</evidence>
<feature type="region of interest" description="Disordered" evidence="3">
    <location>
        <begin position="20"/>
        <end position="39"/>
    </location>
</feature>